<name>A0A2N3VJY8_9NOCA</name>
<dbReference type="SUPFAM" id="SSF52777">
    <property type="entry name" value="CoA-dependent acyltransferases"/>
    <property type="match status" value="1"/>
</dbReference>
<dbReference type="InterPro" id="IPR023213">
    <property type="entry name" value="CAT-like_dom_sf"/>
</dbReference>
<dbReference type="RefSeq" id="WP_101467565.1">
    <property type="nucleotide sequence ID" value="NZ_PJMW01000002.1"/>
</dbReference>
<comment type="caution">
    <text evidence="1">The sequence shown here is derived from an EMBL/GenBank/DDBJ whole genome shotgun (WGS) entry which is preliminary data.</text>
</comment>
<evidence type="ECO:0008006" key="3">
    <source>
        <dbReference type="Google" id="ProtNLM"/>
    </source>
</evidence>
<gene>
    <name evidence="1" type="ORF">ATK86_6407</name>
</gene>
<proteinExistence type="predicted"/>
<dbReference type="Proteomes" id="UP000233766">
    <property type="component" value="Unassembled WGS sequence"/>
</dbReference>
<evidence type="ECO:0000313" key="1">
    <source>
        <dbReference type="EMBL" id="PKV81932.1"/>
    </source>
</evidence>
<evidence type="ECO:0000313" key="2">
    <source>
        <dbReference type="Proteomes" id="UP000233766"/>
    </source>
</evidence>
<sequence length="466" mass="50064">MTVASPTVTSAVAAVAAGPTGLNRITADDDLFFKLHSLYPNAVVNQLAYRFDTSLGRDLLERWHAHLATGFIARRVRTTRFPIARAHWEPATEALPLRWSDTPIPDNGVLDWFLDQAVVEFDPERGLVWQMAGAPTESGGTVVTLVASHVACDGGGMMHAIVDSLDRLNRGESPDRSASAGRLVGPIAGRGRFAADLADARGQLRAVARGVRAARRARGVSEPARNPRPAAPRLPHADTWQAAEAIVQLDLAEWDAVATAHGGTTNGLLIGVAVGLLGRSGRITDGAQVRVDIPHSMRETDDPRANATTGLPISVSYHAGERADLPAVRAALKAAGRAYRDPATIPPIQHLQPVQMLLPKVVLHKFARTAKAPECLCTNMGRTAQNIATLGTHHARDVIMRPVVNPGPVELFRQVEVGINLAFSCDDDTVTLVITGGDPDRFPTRAALRELLAAEFADWGLTPRFW</sequence>
<dbReference type="Gene3D" id="3.30.559.10">
    <property type="entry name" value="Chloramphenicol acetyltransferase-like domain"/>
    <property type="match status" value="1"/>
</dbReference>
<dbReference type="EMBL" id="PJMW01000002">
    <property type="protein sequence ID" value="PKV81932.1"/>
    <property type="molecule type" value="Genomic_DNA"/>
</dbReference>
<keyword evidence="2" id="KW-1185">Reference proteome</keyword>
<protein>
    <recommendedName>
        <fullName evidence="3">Diacylglycerol O-acyltransferase</fullName>
    </recommendedName>
</protein>
<reference evidence="1 2" key="1">
    <citation type="submission" date="2017-12" db="EMBL/GenBank/DDBJ databases">
        <title>Sequencing the genomes of 1000 Actinobacteria strains.</title>
        <authorList>
            <person name="Klenk H.-P."/>
        </authorList>
    </citation>
    <scope>NUCLEOTIDE SEQUENCE [LARGE SCALE GENOMIC DNA]</scope>
    <source>
        <strain evidence="1 2">DSM 44489</strain>
    </source>
</reference>
<organism evidence="1 2">
    <name type="scientific">Nocardia fluminea</name>
    <dbReference type="NCBI Taxonomy" id="134984"/>
    <lineage>
        <taxon>Bacteria</taxon>
        <taxon>Bacillati</taxon>
        <taxon>Actinomycetota</taxon>
        <taxon>Actinomycetes</taxon>
        <taxon>Mycobacteriales</taxon>
        <taxon>Nocardiaceae</taxon>
        <taxon>Nocardia</taxon>
    </lineage>
</organism>
<dbReference type="OrthoDB" id="4365416at2"/>
<dbReference type="AlphaFoldDB" id="A0A2N3VJY8"/>
<accession>A0A2N3VJY8</accession>